<dbReference type="GO" id="GO:0006508">
    <property type="term" value="P:proteolysis"/>
    <property type="evidence" value="ECO:0007669"/>
    <property type="project" value="UniProtKB-KW"/>
</dbReference>
<gene>
    <name evidence="11" type="ORF">PV07_05424</name>
</gene>
<evidence type="ECO:0000256" key="5">
    <source>
        <dbReference type="ARBA" id="ARBA00022438"/>
    </source>
</evidence>
<proteinExistence type="inferred from homology"/>
<dbReference type="Proteomes" id="UP000054466">
    <property type="component" value="Unassembled WGS sequence"/>
</dbReference>
<evidence type="ECO:0000256" key="3">
    <source>
        <dbReference type="ARBA" id="ARBA00010088"/>
    </source>
</evidence>
<dbReference type="Gene3D" id="3.40.50.1820">
    <property type="entry name" value="alpha/beta hydrolase"/>
    <property type="match status" value="1"/>
</dbReference>
<dbReference type="InterPro" id="IPR005944">
    <property type="entry name" value="Pro_iminopeptidase"/>
</dbReference>
<dbReference type="InterPro" id="IPR029058">
    <property type="entry name" value="AB_hydrolase_fold"/>
</dbReference>
<evidence type="ECO:0000256" key="2">
    <source>
        <dbReference type="ARBA" id="ARBA00004496"/>
    </source>
</evidence>
<dbReference type="EC" id="3.4.11.5" evidence="4"/>
<dbReference type="InterPro" id="IPR002410">
    <property type="entry name" value="Peptidase_S33"/>
</dbReference>
<comment type="subcellular location">
    <subcellularLocation>
        <location evidence="2">Cytoplasm</location>
    </subcellularLocation>
</comment>
<dbReference type="HOGENOM" id="CLU_043739_2_2_1"/>
<accession>A0A0D1ZNT6</accession>
<evidence type="ECO:0000313" key="11">
    <source>
        <dbReference type="EMBL" id="KIW29621.1"/>
    </source>
</evidence>
<dbReference type="VEuPathDB" id="FungiDB:PV07_05424"/>
<dbReference type="STRING" id="569365.A0A0D1ZNT6"/>
<dbReference type="EMBL" id="KN847042">
    <property type="protein sequence ID" value="KIW29621.1"/>
    <property type="molecule type" value="Genomic_DNA"/>
</dbReference>
<organism evidence="11 12">
    <name type="scientific">Cladophialophora immunda</name>
    <dbReference type="NCBI Taxonomy" id="569365"/>
    <lineage>
        <taxon>Eukaryota</taxon>
        <taxon>Fungi</taxon>
        <taxon>Dikarya</taxon>
        <taxon>Ascomycota</taxon>
        <taxon>Pezizomycotina</taxon>
        <taxon>Eurotiomycetes</taxon>
        <taxon>Chaetothyriomycetidae</taxon>
        <taxon>Chaetothyriales</taxon>
        <taxon>Herpotrichiellaceae</taxon>
        <taxon>Cladophialophora</taxon>
    </lineage>
</organism>
<sequence length="247" mass="27931">MQCGNPNGKPVIFLHGGPAAGCSTADTEYFNPEKYRVVLFDQRGCVKSRPAGEVRENTTWDLVEDIEKIRKHLGIDKWMVFGGSWGSTLSLAYSQTHPERCARGIWFGSKWDVHRWTSASGSGAVHPEVWDECCNTCAPYTKEQATALEEKLSDTKRNEWTEYFVNYCFLKDGQLTTKENIDKIRHMPGVIVHGRYDNLVPPRNAWELKKAWPEATLHIAPCSGHTAKEPNIMKLLIEATDKFSEGL</sequence>
<dbReference type="GeneID" id="27344618"/>
<evidence type="ECO:0000259" key="10">
    <source>
        <dbReference type="Pfam" id="PF00561"/>
    </source>
</evidence>
<keyword evidence="5 11" id="KW-0031">Aminopeptidase</keyword>
<evidence type="ECO:0000256" key="7">
    <source>
        <dbReference type="ARBA" id="ARBA00022670"/>
    </source>
</evidence>
<evidence type="ECO:0000256" key="4">
    <source>
        <dbReference type="ARBA" id="ARBA00012568"/>
    </source>
</evidence>
<keyword evidence="12" id="KW-1185">Reference proteome</keyword>
<feature type="domain" description="AB hydrolase-1" evidence="10">
    <location>
        <begin position="9"/>
        <end position="109"/>
    </location>
</feature>
<dbReference type="PANTHER" id="PTHR43722">
    <property type="entry name" value="PROLINE IMINOPEPTIDASE"/>
    <property type="match status" value="1"/>
</dbReference>
<comment type="catalytic activity">
    <reaction evidence="1">
        <text>Release of N-terminal proline from a peptide.</text>
        <dbReference type="EC" id="3.4.11.5"/>
    </reaction>
</comment>
<dbReference type="Pfam" id="PF00561">
    <property type="entry name" value="Abhydrolase_1"/>
    <property type="match status" value="2"/>
</dbReference>
<keyword evidence="6" id="KW-0963">Cytoplasm</keyword>
<evidence type="ECO:0000256" key="6">
    <source>
        <dbReference type="ARBA" id="ARBA00022490"/>
    </source>
</evidence>
<keyword evidence="7" id="KW-0645">Protease</keyword>
<reference evidence="11 12" key="1">
    <citation type="submission" date="2015-01" db="EMBL/GenBank/DDBJ databases">
        <title>The Genome Sequence of Cladophialophora immunda CBS83496.</title>
        <authorList>
            <consortium name="The Broad Institute Genomics Platform"/>
            <person name="Cuomo C."/>
            <person name="de Hoog S."/>
            <person name="Gorbushina A."/>
            <person name="Stielow B."/>
            <person name="Teixiera M."/>
            <person name="Abouelleil A."/>
            <person name="Chapman S.B."/>
            <person name="Priest M."/>
            <person name="Young S.K."/>
            <person name="Wortman J."/>
            <person name="Nusbaum C."/>
            <person name="Birren B."/>
        </authorList>
    </citation>
    <scope>NUCLEOTIDE SEQUENCE [LARGE SCALE GENOMIC DNA]</scope>
    <source>
        <strain evidence="11 12">CBS 83496</strain>
    </source>
</reference>
<dbReference type="OrthoDB" id="10249433at2759"/>
<protein>
    <recommendedName>
        <fullName evidence="4">prolyl aminopeptidase</fullName>
        <ecNumber evidence="4">3.4.11.5</ecNumber>
    </recommendedName>
    <alternativeName>
        <fullName evidence="9">Prolyl aminopeptidase</fullName>
    </alternativeName>
</protein>
<feature type="domain" description="AB hydrolase-1" evidence="10">
    <location>
        <begin position="156"/>
        <end position="227"/>
    </location>
</feature>
<dbReference type="AlphaFoldDB" id="A0A0D1ZNT6"/>
<dbReference type="InterPro" id="IPR000073">
    <property type="entry name" value="AB_hydrolase_1"/>
</dbReference>
<keyword evidence="8" id="KW-0378">Hydrolase</keyword>
<dbReference type="PRINTS" id="PR00793">
    <property type="entry name" value="PROAMNOPTASE"/>
</dbReference>
<dbReference type="PANTHER" id="PTHR43722:SF1">
    <property type="entry name" value="PROLINE IMINOPEPTIDASE"/>
    <property type="match status" value="1"/>
</dbReference>
<dbReference type="GO" id="GO:0005737">
    <property type="term" value="C:cytoplasm"/>
    <property type="evidence" value="ECO:0007669"/>
    <property type="project" value="UniProtKB-SubCell"/>
</dbReference>
<name>A0A0D1ZNT6_9EURO</name>
<evidence type="ECO:0000256" key="9">
    <source>
        <dbReference type="ARBA" id="ARBA00029605"/>
    </source>
</evidence>
<comment type="similarity">
    <text evidence="3">Belongs to the peptidase S33 family.</text>
</comment>
<dbReference type="RefSeq" id="XP_016249837.1">
    <property type="nucleotide sequence ID" value="XM_016392318.1"/>
</dbReference>
<evidence type="ECO:0000256" key="8">
    <source>
        <dbReference type="ARBA" id="ARBA00022801"/>
    </source>
</evidence>
<evidence type="ECO:0000256" key="1">
    <source>
        <dbReference type="ARBA" id="ARBA00001585"/>
    </source>
</evidence>
<dbReference type="SUPFAM" id="SSF53474">
    <property type="entry name" value="alpha/beta-Hydrolases"/>
    <property type="match status" value="1"/>
</dbReference>
<dbReference type="GO" id="GO:0004177">
    <property type="term" value="F:aminopeptidase activity"/>
    <property type="evidence" value="ECO:0007669"/>
    <property type="project" value="UniProtKB-KW"/>
</dbReference>
<dbReference type="PRINTS" id="PR00111">
    <property type="entry name" value="ABHYDROLASE"/>
</dbReference>
<evidence type="ECO:0000313" key="12">
    <source>
        <dbReference type="Proteomes" id="UP000054466"/>
    </source>
</evidence>